<proteinExistence type="predicted"/>
<reference evidence="1" key="2">
    <citation type="submission" date="2023-05" db="EMBL/GenBank/DDBJ databases">
        <authorList>
            <person name="Fouks B."/>
        </authorList>
    </citation>
    <scope>NUCLEOTIDE SEQUENCE</scope>
    <source>
        <strain evidence="1">Stay&amp;Tobe</strain>
        <tissue evidence="1">Testes</tissue>
    </source>
</reference>
<dbReference type="AlphaFoldDB" id="A0AAD7ZKC5"/>
<dbReference type="EMBL" id="JASPKZ010007832">
    <property type="protein sequence ID" value="KAJ9581976.1"/>
    <property type="molecule type" value="Genomic_DNA"/>
</dbReference>
<gene>
    <name evidence="1" type="ORF">L9F63_003666</name>
</gene>
<evidence type="ECO:0000313" key="1">
    <source>
        <dbReference type="EMBL" id="KAJ9581976.1"/>
    </source>
</evidence>
<keyword evidence="2" id="KW-1185">Reference proteome</keyword>
<protein>
    <submittedName>
        <fullName evidence="1">Uncharacterized protein</fullName>
    </submittedName>
</protein>
<sequence>MSFRRIHGNQNTHLLSRKFNSVKTRVMEDIDAEQICEAIFLLIPEVQRLRELFLCWSLLDSEERTALDSHIHTCVPPQRIQLYRPLKEALRRWEVVQDTQGAPGCEPGMVSFACDPQLEEEIVNVMYILETILGKLRTSKKLIKEIPEKNTTNNYTMIEEVPTIIPRQEFSRENQIRGKEKRPHSVHSNCFPINKQTSMEDISGYKTD</sequence>
<name>A0AAD7ZKC5_DIPPU</name>
<accession>A0AAD7ZKC5</accession>
<reference evidence="1" key="1">
    <citation type="journal article" date="2023" name="IScience">
        <title>Live-bearing cockroach genome reveals convergent evolutionary mechanisms linked to viviparity in insects and beyond.</title>
        <authorList>
            <person name="Fouks B."/>
            <person name="Harrison M.C."/>
            <person name="Mikhailova A.A."/>
            <person name="Marchal E."/>
            <person name="English S."/>
            <person name="Carruthers M."/>
            <person name="Jennings E.C."/>
            <person name="Chiamaka E.L."/>
            <person name="Frigard R.A."/>
            <person name="Pippel M."/>
            <person name="Attardo G.M."/>
            <person name="Benoit J.B."/>
            <person name="Bornberg-Bauer E."/>
            <person name="Tobe S.S."/>
        </authorList>
    </citation>
    <scope>NUCLEOTIDE SEQUENCE</scope>
    <source>
        <strain evidence="1">Stay&amp;Tobe</strain>
    </source>
</reference>
<dbReference type="Proteomes" id="UP001233999">
    <property type="component" value="Unassembled WGS sequence"/>
</dbReference>
<organism evidence="1 2">
    <name type="scientific">Diploptera punctata</name>
    <name type="common">Pacific beetle cockroach</name>
    <dbReference type="NCBI Taxonomy" id="6984"/>
    <lineage>
        <taxon>Eukaryota</taxon>
        <taxon>Metazoa</taxon>
        <taxon>Ecdysozoa</taxon>
        <taxon>Arthropoda</taxon>
        <taxon>Hexapoda</taxon>
        <taxon>Insecta</taxon>
        <taxon>Pterygota</taxon>
        <taxon>Neoptera</taxon>
        <taxon>Polyneoptera</taxon>
        <taxon>Dictyoptera</taxon>
        <taxon>Blattodea</taxon>
        <taxon>Blaberoidea</taxon>
        <taxon>Blaberidae</taxon>
        <taxon>Diplopterinae</taxon>
        <taxon>Diploptera</taxon>
    </lineage>
</organism>
<evidence type="ECO:0000313" key="2">
    <source>
        <dbReference type="Proteomes" id="UP001233999"/>
    </source>
</evidence>
<comment type="caution">
    <text evidence="1">The sequence shown here is derived from an EMBL/GenBank/DDBJ whole genome shotgun (WGS) entry which is preliminary data.</text>
</comment>